<dbReference type="AlphaFoldDB" id="A0AAI9EDM4"/>
<accession>A0AAI9EDM4</accession>
<dbReference type="PANTHER" id="PTHR37844:SF2">
    <property type="entry name" value="SER_THR PROTEIN PHOSPHATASE SUPERFAMILY (AFU_ORTHOLOGUE AFUA_1G14840)"/>
    <property type="match status" value="1"/>
</dbReference>
<feature type="domain" description="Calcineurin-like phosphoesterase" evidence="1">
    <location>
        <begin position="32"/>
        <end position="230"/>
    </location>
</feature>
<dbReference type="SUPFAM" id="SSF56300">
    <property type="entry name" value="Metallo-dependent phosphatases"/>
    <property type="match status" value="1"/>
</dbReference>
<evidence type="ECO:0000313" key="2">
    <source>
        <dbReference type="EMBL" id="CAK4032215.1"/>
    </source>
</evidence>
<dbReference type="Gene3D" id="3.60.21.10">
    <property type="match status" value="1"/>
</dbReference>
<keyword evidence="3" id="KW-1185">Reference proteome</keyword>
<dbReference type="InterPro" id="IPR029052">
    <property type="entry name" value="Metallo-depent_PP-like"/>
</dbReference>
<gene>
    <name evidence="2" type="ORF">LECACI_7A007373</name>
</gene>
<evidence type="ECO:0000259" key="1">
    <source>
        <dbReference type="Pfam" id="PF00149"/>
    </source>
</evidence>
<comment type="caution">
    <text evidence="2">The sequence shown here is derived from an EMBL/GenBank/DDBJ whole genome shotgun (WGS) entry which is preliminary data.</text>
</comment>
<sequence>MAPVELQIMSDLHLETHPSYDFNFPRAAPYLALLGDIGHVEKEGLLNFLERQLSRYLVVFFLFGNHEPYHLSMEFAKSRVKAFTLKMDKKKNKSPSTGRFVFLDQTRYDVDDETTVLGCTLHSRVTAEQARAVSSRLVDFRDILHWDVSEHVDAHLEDVAWLNKEVAEISSNEPGRRILILTHHSPCVDTRANNPKYQTSEVSSGFVTDLSAEECWQNRSVALWAFGHTHFNCDFCEEGGKRVVANQRGYFMFPQRTFEAGKVFNLVE</sequence>
<name>A0AAI9EDM4_9PEZI</name>
<protein>
    <submittedName>
        <fullName evidence="2">Ser Thr phosphatase</fullName>
    </submittedName>
</protein>
<proteinExistence type="predicted"/>
<reference evidence="2" key="1">
    <citation type="submission" date="2023-11" db="EMBL/GenBank/DDBJ databases">
        <authorList>
            <person name="Alioto T."/>
            <person name="Alioto T."/>
            <person name="Gomez Garrido J."/>
        </authorList>
    </citation>
    <scope>NUCLEOTIDE SEQUENCE</scope>
</reference>
<dbReference type="Proteomes" id="UP001296104">
    <property type="component" value="Unassembled WGS sequence"/>
</dbReference>
<organism evidence="2 3">
    <name type="scientific">Lecanosticta acicola</name>
    <dbReference type="NCBI Taxonomy" id="111012"/>
    <lineage>
        <taxon>Eukaryota</taxon>
        <taxon>Fungi</taxon>
        <taxon>Dikarya</taxon>
        <taxon>Ascomycota</taxon>
        <taxon>Pezizomycotina</taxon>
        <taxon>Dothideomycetes</taxon>
        <taxon>Dothideomycetidae</taxon>
        <taxon>Mycosphaerellales</taxon>
        <taxon>Mycosphaerellaceae</taxon>
        <taxon>Lecanosticta</taxon>
    </lineage>
</organism>
<evidence type="ECO:0000313" key="3">
    <source>
        <dbReference type="Proteomes" id="UP001296104"/>
    </source>
</evidence>
<dbReference type="Pfam" id="PF00149">
    <property type="entry name" value="Metallophos"/>
    <property type="match status" value="1"/>
</dbReference>
<dbReference type="GO" id="GO:0016787">
    <property type="term" value="F:hydrolase activity"/>
    <property type="evidence" value="ECO:0007669"/>
    <property type="project" value="InterPro"/>
</dbReference>
<dbReference type="InterPro" id="IPR004843">
    <property type="entry name" value="Calcineurin-like_PHP"/>
</dbReference>
<dbReference type="PANTHER" id="PTHR37844">
    <property type="entry name" value="SER/THR PROTEIN PHOSPHATASE SUPERFAMILY (AFU_ORTHOLOGUE AFUA_1G14840)"/>
    <property type="match status" value="1"/>
</dbReference>
<dbReference type="EMBL" id="CAVMBE010000059">
    <property type="protein sequence ID" value="CAK4032215.1"/>
    <property type="molecule type" value="Genomic_DNA"/>
</dbReference>